<comment type="caution">
    <text evidence="1">The sequence shown here is derived from an EMBL/GenBank/DDBJ whole genome shotgun (WGS) entry which is preliminary data.</text>
</comment>
<dbReference type="Proteomes" id="UP001232063">
    <property type="component" value="Unassembled WGS sequence"/>
</dbReference>
<keyword evidence="2" id="KW-1185">Reference proteome</keyword>
<organism evidence="1 2">
    <name type="scientific">Xanthocytophaga agilis</name>
    <dbReference type="NCBI Taxonomy" id="3048010"/>
    <lineage>
        <taxon>Bacteria</taxon>
        <taxon>Pseudomonadati</taxon>
        <taxon>Bacteroidota</taxon>
        <taxon>Cytophagia</taxon>
        <taxon>Cytophagales</taxon>
        <taxon>Rhodocytophagaceae</taxon>
        <taxon>Xanthocytophaga</taxon>
    </lineage>
</organism>
<proteinExistence type="predicted"/>
<gene>
    <name evidence="1" type="ORF">QNI22_13810</name>
</gene>
<protein>
    <submittedName>
        <fullName evidence="1">Uncharacterized protein</fullName>
    </submittedName>
</protein>
<evidence type="ECO:0000313" key="1">
    <source>
        <dbReference type="EMBL" id="MDJ1501737.1"/>
    </source>
</evidence>
<evidence type="ECO:0000313" key="2">
    <source>
        <dbReference type="Proteomes" id="UP001232063"/>
    </source>
</evidence>
<accession>A0AAE3UFW0</accession>
<dbReference type="EMBL" id="JASJOU010000004">
    <property type="protein sequence ID" value="MDJ1501737.1"/>
    <property type="molecule type" value="Genomic_DNA"/>
</dbReference>
<sequence length="97" mass="11952">MESESYIRISIFRSPLQGDKIFYEKKELIWQIDIPRWLYERRYRTINWIYARFEYFNPDFYVSLYYLNHELETRISRNTGLNADPNTLSAKDNGIRQ</sequence>
<dbReference type="RefSeq" id="WP_314511346.1">
    <property type="nucleotide sequence ID" value="NZ_JASJOU010000004.1"/>
</dbReference>
<name>A0AAE3UFW0_9BACT</name>
<dbReference type="AlphaFoldDB" id="A0AAE3UFW0"/>
<reference evidence="1" key="1">
    <citation type="submission" date="2023-05" db="EMBL/GenBank/DDBJ databases">
        <authorList>
            <person name="Zhang X."/>
        </authorList>
    </citation>
    <scope>NUCLEOTIDE SEQUENCE</scope>
    <source>
        <strain evidence="1">BD1B2-1</strain>
    </source>
</reference>